<feature type="domain" description="Biofilm-associated protein BapA-like prefix-like" evidence="3">
    <location>
        <begin position="1"/>
        <end position="121"/>
    </location>
</feature>
<dbReference type="EMBL" id="JAELYA010000002">
    <property type="protein sequence ID" value="MBO3274741.1"/>
    <property type="molecule type" value="Genomic_DNA"/>
</dbReference>
<feature type="domain" description="Bacterial Ig-like" evidence="2">
    <location>
        <begin position="445"/>
        <end position="516"/>
    </location>
</feature>
<dbReference type="InterPro" id="IPR048051">
    <property type="entry name" value="BapA-like_prefix-like"/>
</dbReference>
<comment type="caution">
    <text evidence="4">The sequence shown here is derived from an EMBL/GenBank/DDBJ whole genome shotgun (WGS) entry which is preliminary data.</text>
</comment>
<organism evidence="4 5">
    <name type="scientific">Pseudomonas schmalbachii</name>
    <dbReference type="NCBI Taxonomy" id="2816993"/>
    <lineage>
        <taxon>Bacteria</taxon>
        <taxon>Pseudomonadati</taxon>
        <taxon>Pseudomonadota</taxon>
        <taxon>Gammaproteobacteria</taxon>
        <taxon>Pseudomonadales</taxon>
        <taxon>Pseudomonadaceae</taxon>
        <taxon>Pseudomonas</taxon>
    </lineage>
</organism>
<sequence>MTEVELIAKIGGQVVDASAAGQLQLTHPSVVKIATSLEGVKSISKNGDDLVVRFASGEVKTIEGFFLVTDGVGNDLVIETPEGQLLVAEHADPWAGVELVELGSIDELLIEQQGDQPLPFWLLPAMGVAAFGMATVFDNQNGHSNSTRAAPVGPSPDAPEVHFNNLQGLTGMAQPGVEIVLTRPDGTTVTTTADENGWWHFVPNPLGHGETGTVAAVNENGSSEPVSTGPADLIPPVPPVVEQNDADGLAGTAEPGGELVLKLPDGSTQTTTVDENGNWVFPVNPLQPGEEGMVSVTDPAGNHSEEVPTGTLSDELPELDKPIIERVVDDFGSVLSDALEAGQSTDDRTPTVVGTAQAGLLVTLLVNGEAVGSATADDQGRWEITVADLGQDGLKTITARVSDGQSSALSDPLEVHLDTTAPDVPAIERLWDAAGPVHGEIQIGGIGDDNRPALHGRVGAGDAVRVKLYDKGVLIGSAEVGTDGSWSFQPSMPLISGLREFQVSAVDAVGNESAPSQVWGYVINLPGSSEPAIINVYDDVGAQQGYLEKEDVTDDPTPRLFGGGRAGDTLYLYVKLSPDEPGMGTLVGTTTVNALGKWTLTTSDLGEVGGDGHKYLYAASVGVSGMEGIPSGFFEVILDTATRMAVGPQAEQSQPEPDVDSLVQRLLAEHADDGFGRADIDLAFGELPGGHRESAPVSGDAMGGANADSRFVVEQLSLPDARIDLLTLLQSQQLVA</sequence>
<feature type="domain" description="Bacterial Ig-like" evidence="2">
    <location>
        <begin position="342"/>
        <end position="419"/>
    </location>
</feature>
<dbReference type="NCBIfam" id="NF033510">
    <property type="entry name" value="Ca_tandemer"/>
    <property type="match status" value="3"/>
</dbReference>
<dbReference type="Pfam" id="PF22783">
    <property type="entry name" value="BapA_N"/>
    <property type="match status" value="1"/>
</dbReference>
<feature type="domain" description="Bacterial Ig" evidence="1">
    <location>
        <begin position="244"/>
        <end position="307"/>
    </location>
</feature>
<keyword evidence="5" id="KW-1185">Reference proteome</keyword>
<evidence type="ECO:0000259" key="3">
    <source>
        <dbReference type="Pfam" id="PF22783"/>
    </source>
</evidence>
<accession>A0ABS3TM57</accession>
<evidence type="ECO:0000313" key="5">
    <source>
        <dbReference type="Proteomes" id="UP000669060"/>
    </source>
</evidence>
<reference evidence="4 5" key="1">
    <citation type="submission" date="2020-12" db="EMBL/GenBank/DDBJ databases">
        <title>Pseudomonas schmalbachii sp. nov. isolated from millipede gut.</title>
        <authorList>
            <person name="Shelomi M."/>
        </authorList>
    </citation>
    <scope>NUCLEOTIDE SEQUENCE [LARGE SCALE GENOMIC DNA]</scope>
    <source>
        <strain evidence="4 5">Milli4</strain>
    </source>
</reference>
<dbReference type="InterPro" id="IPR044016">
    <property type="entry name" value="Big_13"/>
</dbReference>
<dbReference type="RefSeq" id="WP_208312596.1">
    <property type="nucleotide sequence ID" value="NZ_JAELYA010000002.1"/>
</dbReference>
<dbReference type="Gene3D" id="3.30.420.430">
    <property type="match status" value="2"/>
</dbReference>
<dbReference type="InterPro" id="IPR041498">
    <property type="entry name" value="Big_6"/>
</dbReference>
<gene>
    <name evidence="4" type="ORF">JFY56_05865</name>
</gene>
<protein>
    <submittedName>
        <fullName evidence="4">BapA prefix-like domain-containing protein</fullName>
    </submittedName>
</protein>
<evidence type="ECO:0000259" key="2">
    <source>
        <dbReference type="Pfam" id="PF19077"/>
    </source>
</evidence>
<dbReference type="Gene3D" id="2.60.40.10">
    <property type="entry name" value="Immunoglobulins"/>
    <property type="match status" value="2"/>
</dbReference>
<dbReference type="Proteomes" id="UP000669060">
    <property type="component" value="Unassembled WGS sequence"/>
</dbReference>
<dbReference type="NCBIfam" id="NF033677">
    <property type="entry name" value="biofilm_BapA_N"/>
    <property type="match status" value="1"/>
</dbReference>
<evidence type="ECO:0000313" key="4">
    <source>
        <dbReference type="EMBL" id="MBO3274741.1"/>
    </source>
</evidence>
<dbReference type="Pfam" id="PF17936">
    <property type="entry name" value="Big_6"/>
    <property type="match status" value="1"/>
</dbReference>
<dbReference type="Pfam" id="PF19077">
    <property type="entry name" value="Big_13"/>
    <property type="match status" value="2"/>
</dbReference>
<proteinExistence type="predicted"/>
<name>A0ABS3TM57_9PSED</name>
<dbReference type="InterPro" id="IPR013783">
    <property type="entry name" value="Ig-like_fold"/>
</dbReference>
<evidence type="ECO:0000259" key="1">
    <source>
        <dbReference type="Pfam" id="PF17936"/>
    </source>
</evidence>